<evidence type="ECO:0000256" key="2">
    <source>
        <dbReference type="ARBA" id="ARBA00012135"/>
    </source>
</evidence>
<dbReference type="STRING" id="1802074.A3J15_03880"/>
<evidence type="ECO:0000256" key="5">
    <source>
        <dbReference type="ARBA" id="ARBA00022777"/>
    </source>
</evidence>
<dbReference type="SUPFAM" id="SSF53613">
    <property type="entry name" value="Ribokinase-like"/>
    <property type="match status" value="1"/>
</dbReference>
<dbReference type="Pfam" id="PF08543">
    <property type="entry name" value="Phos_pyr_kin"/>
    <property type="match status" value="1"/>
</dbReference>
<accession>A0A1F7JJP4</accession>
<gene>
    <name evidence="8" type="ORF">A3J15_03880</name>
</gene>
<dbReference type="InterPro" id="IPR013749">
    <property type="entry name" value="PM/HMP-P_kinase-1"/>
</dbReference>
<feature type="domain" description="Pyridoxamine kinase/Phosphomethylpyrimidine kinase" evidence="7">
    <location>
        <begin position="11"/>
        <end position="257"/>
    </location>
</feature>
<comment type="caution">
    <text evidence="8">The sequence shown here is derived from an EMBL/GenBank/DDBJ whole genome shotgun (WGS) entry which is preliminary data.</text>
</comment>
<dbReference type="EC" id="2.7.1.49" evidence="2"/>
<dbReference type="FunFam" id="3.40.1190.20:FF:000003">
    <property type="entry name" value="Phosphomethylpyrimidine kinase ThiD"/>
    <property type="match status" value="1"/>
</dbReference>
<proteinExistence type="predicted"/>
<evidence type="ECO:0000259" key="7">
    <source>
        <dbReference type="Pfam" id="PF08543"/>
    </source>
</evidence>
<dbReference type="InterPro" id="IPR029056">
    <property type="entry name" value="Ribokinase-like"/>
</dbReference>
<dbReference type="GO" id="GO:0005829">
    <property type="term" value="C:cytosol"/>
    <property type="evidence" value="ECO:0007669"/>
    <property type="project" value="TreeGrafter"/>
</dbReference>
<dbReference type="GO" id="GO:0009228">
    <property type="term" value="P:thiamine biosynthetic process"/>
    <property type="evidence" value="ECO:0007669"/>
    <property type="project" value="InterPro"/>
</dbReference>
<dbReference type="NCBIfam" id="TIGR00097">
    <property type="entry name" value="HMP-P_kinase"/>
    <property type="match status" value="1"/>
</dbReference>
<evidence type="ECO:0000256" key="4">
    <source>
        <dbReference type="ARBA" id="ARBA00022741"/>
    </source>
</evidence>
<evidence type="ECO:0000256" key="6">
    <source>
        <dbReference type="ARBA" id="ARBA00022840"/>
    </source>
</evidence>
<dbReference type="GO" id="GO:0008972">
    <property type="term" value="F:phosphomethylpyrimidine kinase activity"/>
    <property type="evidence" value="ECO:0007669"/>
    <property type="project" value="InterPro"/>
</dbReference>
<keyword evidence="6" id="KW-0067">ATP-binding</keyword>
<reference evidence="8 9" key="1">
    <citation type="journal article" date="2016" name="Nat. Commun.">
        <title>Thousands of microbial genomes shed light on interconnected biogeochemical processes in an aquifer system.</title>
        <authorList>
            <person name="Anantharaman K."/>
            <person name="Brown C.T."/>
            <person name="Hug L.A."/>
            <person name="Sharon I."/>
            <person name="Castelle C.J."/>
            <person name="Probst A.J."/>
            <person name="Thomas B.C."/>
            <person name="Singh A."/>
            <person name="Wilkins M.J."/>
            <person name="Karaoz U."/>
            <person name="Brodie E.L."/>
            <person name="Williams K.H."/>
            <person name="Hubbard S.S."/>
            <person name="Banfield J.F."/>
        </authorList>
    </citation>
    <scope>NUCLEOTIDE SEQUENCE [LARGE SCALE GENOMIC DNA]</scope>
</reference>
<dbReference type="PANTHER" id="PTHR20858">
    <property type="entry name" value="PHOSPHOMETHYLPYRIMIDINE KINASE"/>
    <property type="match status" value="1"/>
</dbReference>
<evidence type="ECO:0000313" key="9">
    <source>
        <dbReference type="Proteomes" id="UP000176376"/>
    </source>
</evidence>
<dbReference type="AlphaFoldDB" id="A0A1F7JJP4"/>
<dbReference type="Proteomes" id="UP000176376">
    <property type="component" value="Unassembled WGS sequence"/>
</dbReference>
<dbReference type="CDD" id="cd01169">
    <property type="entry name" value="HMPP_kinase"/>
    <property type="match status" value="1"/>
</dbReference>
<sequence length="259" mass="27776">MKKVLTIAGSDSGGGAGIQADLKTFQRRGVYGMSAITALTAQNTLGVEGIYPVSASFVKLQIDTVMKDIGADCWKTGMLLNSEIITIVAKSAEKHKIKQLVVDPVMVAKGGSKLLKKSGEQALIRDLLPICLIVTPNHHEAEVMTGQKIRSITEMKKAAFLIHKSGARNIIIKGGDLPGSNYAIDILFDGRSYIELRSKRIISKNTHGTGCTFASVIAAEIAKGKEVKKAAQIAKRYITERIKKSVLINIGHGHGPLGC</sequence>
<protein>
    <recommendedName>
        <fullName evidence="2">hydroxymethylpyrimidine kinase</fullName>
        <ecNumber evidence="2">2.7.1.49</ecNumber>
    </recommendedName>
</protein>
<dbReference type="Gene3D" id="3.40.1190.20">
    <property type="match status" value="1"/>
</dbReference>
<keyword evidence="5 8" id="KW-0418">Kinase</keyword>
<name>A0A1F7JJP4_9BACT</name>
<keyword evidence="4" id="KW-0547">Nucleotide-binding</keyword>
<evidence type="ECO:0000256" key="3">
    <source>
        <dbReference type="ARBA" id="ARBA00022679"/>
    </source>
</evidence>
<dbReference type="GO" id="GO:0008902">
    <property type="term" value="F:hydroxymethylpyrimidine kinase activity"/>
    <property type="evidence" value="ECO:0007669"/>
    <property type="project" value="UniProtKB-EC"/>
</dbReference>
<organism evidence="8 9">
    <name type="scientific">Candidatus Roizmanbacteria bacterium RIFCSPLOWO2_02_FULL_38_10</name>
    <dbReference type="NCBI Taxonomy" id="1802074"/>
    <lineage>
        <taxon>Bacteria</taxon>
        <taxon>Candidatus Roizmaniibacteriota</taxon>
    </lineage>
</organism>
<evidence type="ECO:0000313" key="8">
    <source>
        <dbReference type="EMBL" id="OGK55812.1"/>
    </source>
</evidence>
<dbReference type="GO" id="GO:0005524">
    <property type="term" value="F:ATP binding"/>
    <property type="evidence" value="ECO:0007669"/>
    <property type="project" value="UniProtKB-KW"/>
</dbReference>
<dbReference type="InterPro" id="IPR004399">
    <property type="entry name" value="HMP/HMP-P_kinase_dom"/>
</dbReference>
<dbReference type="EMBL" id="MGAY01000052">
    <property type="protein sequence ID" value="OGK55812.1"/>
    <property type="molecule type" value="Genomic_DNA"/>
</dbReference>
<evidence type="ECO:0000256" key="1">
    <source>
        <dbReference type="ARBA" id="ARBA00004948"/>
    </source>
</evidence>
<dbReference type="PANTHER" id="PTHR20858:SF17">
    <property type="entry name" value="HYDROXYMETHYLPYRIMIDINE_PHOSPHOMETHYLPYRIMIDINE KINASE THI20-RELATED"/>
    <property type="match status" value="1"/>
</dbReference>
<keyword evidence="3" id="KW-0808">Transferase</keyword>
<comment type="pathway">
    <text evidence="1">Cofactor biosynthesis; thiamine diphosphate biosynthesis.</text>
</comment>